<protein>
    <submittedName>
        <fullName evidence="1">Uncharacterized protein</fullName>
    </submittedName>
</protein>
<name>A0A0K2UHA9_LEPSM</name>
<sequence>MDGLAKYQELDSFVNEINGSGLKKPSNLVYLL</sequence>
<reference evidence="1" key="1">
    <citation type="submission" date="2014-05" db="EMBL/GenBank/DDBJ databases">
        <authorList>
            <person name="Chronopoulou M."/>
        </authorList>
    </citation>
    <scope>NUCLEOTIDE SEQUENCE</scope>
    <source>
        <tissue evidence="1">Whole organism</tissue>
    </source>
</reference>
<accession>A0A0K2UHA9</accession>
<evidence type="ECO:0000313" key="1">
    <source>
        <dbReference type="EMBL" id="CDW37465.1"/>
    </source>
</evidence>
<dbReference type="EMBL" id="HACA01020104">
    <property type="protein sequence ID" value="CDW37465.1"/>
    <property type="molecule type" value="Transcribed_RNA"/>
</dbReference>
<proteinExistence type="predicted"/>
<dbReference type="AlphaFoldDB" id="A0A0K2UHA9"/>
<organism evidence="1">
    <name type="scientific">Lepeophtheirus salmonis</name>
    <name type="common">Salmon louse</name>
    <name type="synonym">Caligus salmonis</name>
    <dbReference type="NCBI Taxonomy" id="72036"/>
    <lineage>
        <taxon>Eukaryota</taxon>
        <taxon>Metazoa</taxon>
        <taxon>Ecdysozoa</taxon>
        <taxon>Arthropoda</taxon>
        <taxon>Crustacea</taxon>
        <taxon>Multicrustacea</taxon>
        <taxon>Hexanauplia</taxon>
        <taxon>Copepoda</taxon>
        <taxon>Siphonostomatoida</taxon>
        <taxon>Caligidae</taxon>
        <taxon>Lepeophtheirus</taxon>
    </lineage>
</organism>